<dbReference type="PANTHER" id="PTHR12830">
    <property type="entry name" value="ANAPHASE-PROMOTING COMPLEX SUBUNIT 5"/>
    <property type="match status" value="1"/>
</dbReference>
<evidence type="ECO:0000256" key="12">
    <source>
        <dbReference type="ARBA" id="ARBA00022803"/>
    </source>
</evidence>
<gene>
    <name evidence="18" type="ORF">BEMITA_LOCUS12072</name>
</gene>
<protein>
    <recommendedName>
        <fullName evidence="5">Anaphase-promoting complex subunit 5</fullName>
    </recommendedName>
</protein>
<dbReference type="AlphaFoldDB" id="A0A9P0F5Y7"/>
<dbReference type="InterPro" id="IPR048968">
    <property type="entry name" value="Apc5_N"/>
</dbReference>
<evidence type="ECO:0000256" key="7">
    <source>
        <dbReference type="ARBA" id="ARBA00022553"/>
    </source>
</evidence>
<dbReference type="PANTHER" id="PTHR12830:SF9">
    <property type="entry name" value="ANAPHASE-PROMOTING COMPLEX SUBUNIT 5"/>
    <property type="match status" value="1"/>
</dbReference>
<dbReference type="CDD" id="cd16270">
    <property type="entry name" value="Apc5_N"/>
    <property type="match status" value="1"/>
</dbReference>
<dbReference type="Pfam" id="PF21371">
    <property type="entry name" value="Apc5_N"/>
    <property type="match status" value="1"/>
</dbReference>
<evidence type="ECO:0000256" key="9">
    <source>
        <dbReference type="ARBA" id="ARBA00022737"/>
    </source>
</evidence>
<evidence type="ECO:0000256" key="4">
    <source>
        <dbReference type="ARBA" id="ARBA00007450"/>
    </source>
</evidence>
<reference evidence="18" key="1">
    <citation type="submission" date="2021-12" db="EMBL/GenBank/DDBJ databases">
        <authorList>
            <person name="King R."/>
        </authorList>
    </citation>
    <scope>NUCLEOTIDE SEQUENCE</scope>
</reference>
<dbReference type="GO" id="GO:0070979">
    <property type="term" value="P:protein K11-linked ubiquitination"/>
    <property type="evidence" value="ECO:0007669"/>
    <property type="project" value="TreeGrafter"/>
</dbReference>
<dbReference type="Pfam" id="PF12862">
    <property type="entry name" value="ANAPC5"/>
    <property type="match status" value="1"/>
</dbReference>
<evidence type="ECO:0000256" key="13">
    <source>
        <dbReference type="ARBA" id="ARBA00023212"/>
    </source>
</evidence>
<keyword evidence="6" id="KW-0963">Cytoplasm</keyword>
<evidence type="ECO:0000313" key="19">
    <source>
        <dbReference type="Proteomes" id="UP001152759"/>
    </source>
</evidence>
<sequence length="816" mass="91453">MSGKEYESASVLKNESAFEYLTPHKLSVALLIQDYCVNNRSDGSLSIHQRRDFCMLILRLIQCPDMSFEELVNEIQNGKFKPEPELVKSFIDQVSIILDEDVGHLIEVINSMGGLMLDHDTVGPLVNKSSPVGVFLRRVLLCFDKLTFSQTLRIYQSYKIHCANIKTIKEASPSLKSVKDEVTEIKSRTTERLTEETRLLKQTTSDISIDMSTEMTDSMNATPSCAFDKTQSKLADMSEASLATPISIVPKKIETSPITSKLQKTINAANGKNFPIPPDVTKLWSRRQAEFFIAQQTALLQNNELKALPPSELQQKIREILKANSEHAEAHYLSYLNCLRVKELTGALDSLFHYFDRSASMQQEDEKSKGIRYAALNLAILHAQFNRKNEALCALKEAIKLSHEANDNVCLQHAQAWLYKLTDENKEVLIERSISKSSDLGLNYLTSLGLQAYARFAAMTGGKPALVLEVLMRSDILNCQFSMIDLIVCSFTHKSALWNLYGKTEMASLCSQILLHLDTTDPVQGMSTYNGEGTCLAVCNIVNRFTIQGEYKLAKLVLEYVKDQFSNKQWWIESEQILLFTHALYEGRWQDAEAAVNRLLSVNKYESHLRLAELLIAKSDFVGAQKAAHQVLDSTEVSCPALRVRALILAARAIQVARIPILTIALSMANYHYLDLLSAQVSMELASIQLRMNLPAQTYKLVDHSLLTILSHGSEYEIGNALLLSAKSRVAVVAHLNNQQSRHKIIAEVIELLNRVKASFKAVNAVFKLKETVHLQALLCNEIGLIPERNRCALEFKLLDGETPSTNINSSSVTIH</sequence>
<feature type="domain" description="Anaphase-promoting complex subunit 5" evidence="16">
    <location>
        <begin position="331"/>
        <end position="424"/>
    </location>
</feature>
<dbReference type="GO" id="GO:0031145">
    <property type="term" value="P:anaphase-promoting complex-dependent catabolic process"/>
    <property type="evidence" value="ECO:0007669"/>
    <property type="project" value="TreeGrafter"/>
</dbReference>
<keyword evidence="19" id="KW-1185">Reference proteome</keyword>
<dbReference type="GO" id="GO:0005819">
    <property type="term" value="C:spindle"/>
    <property type="evidence" value="ECO:0007669"/>
    <property type="project" value="UniProtKB-SubCell"/>
</dbReference>
<keyword evidence="8" id="KW-0132">Cell division</keyword>
<evidence type="ECO:0000256" key="15">
    <source>
        <dbReference type="ARBA" id="ARBA00023306"/>
    </source>
</evidence>
<evidence type="ECO:0000256" key="5">
    <source>
        <dbReference type="ARBA" id="ARBA00016066"/>
    </source>
</evidence>
<evidence type="ECO:0000256" key="8">
    <source>
        <dbReference type="ARBA" id="ARBA00022618"/>
    </source>
</evidence>
<name>A0A9P0F5Y7_BEMTA</name>
<comment type="similarity">
    <text evidence="4">Belongs to the APC5 family.</text>
</comment>
<keyword evidence="7" id="KW-0597">Phosphoprotein</keyword>
<dbReference type="GO" id="GO:0051301">
    <property type="term" value="P:cell division"/>
    <property type="evidence" value="ECO:0007669"/>
    <property type="project" value="UniProtKB-KW"/>
</dbReference>
<keyword evidence="15" id="KW-0131">Cell cycle</keyword>
<feature type="domain" description="Anaphase-promoting complex subunit 5 N-terminal" evidence="17">
    <location>
        <begin position="22"/>
        <end position="159"/>
    </location>
</feature>
<evidence type="ECO:0000256" key="6">
    <source>
        <dbReference type="ARBA" id="ARBA00022490"/>
    </source>
</evidence>
<dbReference type="OrthoDB" id="2504561at2759"/>
<comment type="subcellular location">
    <subcellularLocation>
        <location evidence="2">Cytoplasm</location>
        <location evidence="2">Cytoskeleton</location>
        <location evidence="2">Spindle</location>
    </subcellularLocation>
    <subcellularLocation>
        <location evidence="1">Nucleus</location>
    </subcellularLocation>
</comment>
<evidence type="ECO:0000256" key="11">
    <source>
        <dbReference type="ARBA" id="ARBA00022786"/>
    </source>
</evidence>
<dbReference type="GO" id="GO:0045842">
    <property type="term" value="P:positive regulation of mitotic metaphase/anaphase transition"/>
    <property type="evidence" value="ECO:0007669"/>
    <property type="project" value="TreeGrafter"/>
</dbReference>
<keyword evidence="9" id="KW-0677">Repeat</keyword>
<evidence type="ECO:0000256" key="1">
    <source>
        <dbReference type="ARBA" id="ARBA00004123"/>
    </source>
</evidence>
<evidence type="ECO:0000256" key="2">
    <source>
        <dbReference type="ARBA" id="ARBA00004186"/>
    </source>
</evidence>
<dbReference type="InterPro" id="IPR037679">
    <property type="entry name" value="Apc5"/>
</dbReference>
<evidence type="ECO:0000259" key="17">
    <source>
        <dbReference type="Pfam" id="PF21371"/>
    </source>
</evidence>
<evidence type="ECO:0000256" key="10">
    <source>
        <dbReference type="ARBA" id="ARBA00022776"/>
    </source>
</evidence>
<keyword evidence="14" id="KW-0539">Nucleus</keyword>
<evidence type="ECO:0000256" key="14">
    <source>
        <dbReference type="ARBA" id="ARBA00023242"/>
    </source>
</evidence>
<accession>A0A9P0F5Y7</accession>
<dbReference type="KEGG" id="btab:109043478"/>
<keyword evidence="13" id="KW-0206">Cytoskeleton</keyword>
<dbReference type="InterPro" id="IPR026000">
    <property type="entry name" value="Apc5_dom"/>
</dbReference>
<organism evidence="18 19">
    <name type="scientific">Bemisia tabaci</name>
    <name type="common">Sweetpotato whitefly</name>
    <name type="synonym">Aleurodes tabaci</name>
    <dbReference type="NCBI Taxonomy" id="7038"/>
    <lineage>
        <taxon>Eukaryota</taxon>
        <taxon>Metazoa</taxon>
        <taxon>Ecdysozoa</taxon>
        <taxon>Arthropoda</taxon>
        <taxon>Hexapoda</taxon>
        <taxon>Insecta</taxon>
        <taxon>Pterygota</taxon>
        <taxon>Neoptera</taxon>
        <taxon>Paraneoptera</taxon>
        <taxon>Hemiptera</taxon>
        <taxon>Sternorrhyncha</taxon>
        <taxon>Aleyrodoidea</taxon>
        <taxon>Aleyrodidae</taxon>
        <taxon>Aleyrodinae</taxon>
        <taxon>Bemisia</taxon>
    </lineage>
</organism>
<dbReference type="GO" id="GO:0005680">
    <property type="term" value="C:anaphase-promoting complex"/>
    <property type="evidence" value="ECO:0007669"/>
    <property type="project" value="InterPro"/>
</dbReference>
<evidence type="ECO:0000313" key="18">
    <source>
        <dbReference type="EMBL" id="CAH0393703.1"/>
    </source>
</evidence>
<keyword evidence="11" id="KW-0833">Ubl conjugation pathway</keyword>
<evidence type="ECO:0000259" key="16">
    <source>
        <dbReference type="Pfam" id="PF12862"/>
    </source>
</evidence>
<comment type="pathway">
    <text evidence="3">Protein modification; protein ubiquitination.</text>
</comment>
<proteinExistence type="inferred from homology"/>
<keyword evidence="12" id="KW-0802">TPR repeat</keyword>
<dbReference type="EMBL" id="OU963868">
    <property type="protein sequence ID" value="CAH0393703.1"/>
    <property type="molecule type" value="Genomic_DNA"/>
</dbReference>
<evidence type="ECO:0000256" key="3">
    <source>
        <dbReference type="ARBA" id="ARBA00004906"/>
    </source>
</evidence>
<keyword evidence="10" id="KW-0498">Mitosis</keyword>
<dbReference type="Proteomes" id="UP001152759">
    <property type="component" value="Chromosome 7"/>
</dbReference>